<reference evidence="3 4" key="1">
    <citation type="submission" date="2023-06" db="EMBL/GenBank/DDBJ databases">
        <authorList>
            <person name="Oyuntsetseg B."/>
            <person name="Kim S.B."/>
        </authorList>
    </citation>
    <scope>NUCLEOTIDE SEQUENCE [LARGE SCALE GENOMIC DNA]</scope>
    <source>
        <strain evidence="3 4">4-36</strain>
    </source>
</reference>
<protein>
    <submittedName>
        <fullName evidence="3">Glycoside hydrolase family 13 protein</fullName>
    </submittedName>
</protein>
<dbReference type="InterPro" id="IPR006047">
    <property type="entry name" value="GH13_cat_dom"/>
</dbReference>
<dbReference type="InterPro" id="IPR017853">
    <property type="entry name" value="GH"/>
</dbReference>
<evidence type="ECO:0000313" key="3">
    <source>
        <dbReference type="EMBL" id="WIX99214.1"/>
    </source>
</evidence>
<dbReference type="Gene3D" id="3.90.400.10">
    <property type="entry name" value="Oligo-1,6-glucosidase, Domain 2"/>
    <property type="match status" value="1"/>
</dbReference>
<comment type="similarity">
    <text evidence="1">Belongs to the glycosyl hydrolase 13 family.</text>
</comment>
<dbReference type="KEGG" id="amog:QRX60_34905"/>
<dbReference type="InterPro" id="IPR045857">
    <property type="entry name" value="O16G_dom_2"/>
</dbReference>
<dbReference type="Pfam" id="PF00128">
    <property type="entry name" value="Alpha-amylase"/>
    <property type="match status" value="1"/>
</dbReference>
<proteinExistence type="inferred from homology"/>
<dbReference type="GO" id="GO:0004556">
    <property type="term" value="F:alpha-amylase activity"/>
    <property type="evidence" value="ECO:0007669"/>
    <property type="project" value="TreeGrafter"/>
</dbReference>
<dbReference type="AlphaFoldDB" id="A0A9Y2JK68"/>
<gene>
    <name evidence="3" type="ORF">QRX60_34905</name>
</gene>
<dbReference type="PANTHER" id="PTHR10357:SF179">
    <property type="entry name" value="NEUTRAL AND BASIC AMINO ACID TRANSPORT PROTEIN RBAT"/>
    <property type="match status" value="1"/>
</dbReference>
<organism evidence="3 4">
    <name type="scientific">Amycolatopsis mongoliensis</name>
    <dbReference type="NCBI Taxonomy" id="715475"/>
    <lineage>
        <taxon>Bacteria</taxon>
        <taxon>Bacillati</taxon>
        <taxon>Actinomycetota</taxon>
        <taxon>Actinomycetes</taxon>
        <taxon>Pseudonocardiales</taxon>
        <taxon>Pseudonocardiaceae</taxon>
        <taxon>Amycolatopsis</taxon>
    </lineage>
</organism>
<dbReference type="EMBL" id="CP127295">
    <property type="protein sequence ID" value="WIX99214.1"/>
    <property type="molecule type" value="Genomic_DNA"/>
</dbReference>
<feature type="domain" description="Glycosyl hydrolase family 13 catalytic" evidence="2">
    <location>
        <begin position="14"/>
        <end position="401"/>
    </location>
</feature>
<dbReference type="CDD" id="cd11332">
    <property type="entry name" value="AmyAc_OligoGlu_TS"/>
    <property type="match status" value="1"/>
</dbReference>
<dbReference type="RefSeq" id="WP_285995697.1">
    <property type="nucleotide sequence ID" value="NZ_CP127295.1"/>
</dbReference>
<dbReference type="SUPFAM" id="SSF51445">
    <property type="entry name" value="(Trans)glycosidases"/>
    <property type="match status" value="1"/>
</dbReference>
<dbReference type="GO" id="GO:0009313">
    <property type="term" value="P:oligosaccharide catabolic process"/>
    <property type="evidence" value="ECO:0007669"/>
    <property type="project" value="TreeGrafter"/>
</dbReference>
<dbReference type="Gene3D" id="3.20.20.80">
    <property type="entry name" value="Glycosidases"/>
    <property type="match status" value="1"/>
</dbReference>
<accession>A0A9Y2JK68</accession>
<dbReference type="PANTHER" id="PTHR10357">
    <property type="entry name" value="ALPHA-AMYLASE FAMILY MEMBER"/>
    <property type="match status" value="1"/>
</dbReference>
<evidence type="ECO:0000259" key="2">
    <source>
        <dbReference type="SMART" id="SM00642"/>
    </source>
</evidence>
<name>A0A9Y2JK68_9PSEU</name>
<evidence type="ECO:0000313" key="4">
    <source>
        <dbReference type="Proteomes" id="UP001239397"/>
    </source>
</evidence>
<evidence type="ECO:0000256" key="1">
    <source>
        <dbReference type="ARBA" id="ARBA00008061"/>
    </source>
</evidence>
<keyword evidence="3" id="KW-0378">Hydrolase</keyword>
<keyword evidence="4" id="KW-1185">Reference proteome</keyword>
<dbReference type="Proteomes" id="UP001239397">
    <property type="component" value="Chromosome"/>
</dbReference>
<dbReference type="SMART" id="SM00642">
    <property type="entry name" value="Aamy"/>
    <property type="match status" value="1"/>
</dbReference>
<sequence length="527" mass="58327">MDSANWWRDAVVYEVYVRSFADADGDGTGDLAGLRSRLGHLADLGVDAVWTTPWYRSPMVDGGYDVEDHRTPDSLFGTDADVLDLIAEAHRAGLRLLIDVVPNHTSDRHPWFRAALAAGPGAPERTRYHFRPGRGADGELPPTDWRSVFGGPAWTRAADGEWYLHLFAPEQPDLNWDDAGVRAEFEDLLRFWFARGVDGVRIDVAHGLLKDPAFPDLGADDEEIAKPPDRSAHPHWDLDGVHEIYRSWRKIAGEFGPDRVFVAEAWVDRPDRLARYVRPDELHTAFNFDFLRCDWDAAALREVIDRTLEALQVVGAPATWVLSNHDVVRHVTRFAPAGELALGRRRARAALLLMLALPGGAYLYQGEELGLAEVEDLPEAVLADPTWERSGHTRRGRDGCRVPLPWSGTEPPFGFAPGGVRTWLPQPPHWRTATAEAQAADPGSMLRLYRAALAARRAHPALGDGTLTWLPAFPGVLSFAREPGFGCVVNLSDRPCELPADREVLVSSGPLEGGKLPPDAAVWLVRR</sequence>